<accession>A0A8S5SH33</accession>
<proteinExistence type="predicted"/>
<dbReference type="EMBL" id="BK032595">
    <property type="protein sequence ID" value="DAF50321.1"/>
    <property type="molecule type" value="Genomic_DNA"/>
</dbReference>
<reference evidence="1" key="1">
    <citation type="journal article" date="2021" name="Proc. Natl. Acad. Sci. U.S.A.">
        <title>A Catalog of Tens of Thousands of Viruses from Human Metagenomes Reveals Hidden Associations with Chronic Diseases.</title>
        <authorList>
            <person name="Tisza M.J."/>
            <person name="Buck C.B."/>
        </authorList>
    </citation>
    <scope>NUCLEOTIDE SEQUENCE</scope>
    <source>
        <strain evidence="1">CtBCr48</strain>
    </source>
</reference>
<evidence type="ECO:0000313" key="1">
    <source>
        <dbReference type="EMBL" id="DAF50321.1"/>
    </source>
</evidence>
<sequence>MAEYIKKSAVHEILYDALLHGKSKYTGFFRAWDEIKNWEGVDEPFVRCRDCANGISIAPKDKKFYCQVFNCEVPDKGFCYRGVEKKD</sequence>
<name>A0A8S5SH33_9CAUD</name>
<organism evidence="1">
    <name type="scientific">Siphoviridae sp. ctBCr48</name>
    <dbReference type="NCBI Taxonomy" id="2827802"/>
    <lineage>
        <taxon>Viruses</taxon>
        <taxon>Duplodnaviria</taxon>
        <taxon>Heunggongvirae</taxon>
        <taxon>Uroviricota</taxon>
        <taxon>Caudoviricetes</taxon>
    </lineage>
</organism>
<protein>
    <submittedName>
        <fullName evidence="1">Uncharacterized protein</fullName>
    </submittedName>
</protein>